<dbReference type="SMART" id="SM00645">
    <property type="entry name" value="Pept_C1"/>
    <property type="match status" value="1"/>
</dbReference>
<evidence type="ECO:0000259" key="9">
    <source>
        <dbReference type="SMART" id="SM00848"/>
    </source>
</evidence>
<dbReference type="AlphaFoldDB" id="A0A7R9P5B0"/>
<feature type="chain" id="PRO_5030690245" evidence="7">
    <location>
        <begin position="17"/>
        <end position="379"/>
    </location>
</feature>
<dbReference type="InterPro" id="IPR039417">
    <property type="entry name" value="Peptidase_C1A_papain-like"/>
</dbReference>
<keyword evidence="3" id="KW-0378">Hydrolase</keyword>
<evidence type="ECO:0000256" key="3">
    <source>
        <dbReference type="ARBA" id="ARBA00022801"/>
    </source>
</evidence>
<keyword evidence="6" id="KW-1015">Disulfide bond</keyword>
<organism evidence="10">
    <name type="scientific">Timema californicum</name>
    <name type="common">California timema</name>
    <name type="synonym">Walking stick</name>
    <dbReference type="NCBI Taxonomy" id="61474"/>
    <lineage>
        <taxon>Eukaryota</taxon>
        <taxon>Metazoa</taxon>
        <taxon>Ecdysozoa</taxon>
        <taxon>Arthropoda</taxon>
        <taxon>Hexapoda</taxon>
        <taxon>Insecta</taxon>
        <taxon>Pterygota</taxon>
        <taxon>Neoptera</taxon>
        <taxon>Polyneoptera</taxon>
        <taxon>Phasmatodea</taxon>
        <taxon>Timematodea</taxon>
        <taxon>Timematoidea</taxon>
        <taxon>Timematidae</taxon>
        <taxon>Timema</taxon>
    </lineage>
</organism>
<sequence length="379" mass="42429">MRLLLLIAAFVAVCAAVPISEEVHSDWSLFKTKHSKQYDTEEEENARFLIFIENRNKIFEHNKKYEEGLVTYKMGLNHLGDLVQQSREERLKRKPLVNRKVNLTHSSTFKASGVSLPETVDWRNQGYVTGVKDQGQCGACWAFSTTGAVEGQHFKATNQLVSLSEQNLIDCATDDYYNDGCDGGDMPMTFQYIIDNGGIDSEESYPFEGECCLDFTADSGTVEDPTNLWVEYLPHTQTYTNGGQIRCLKTQTTCNNRCRSENKNIVATISSYVNIKEGDEEAMKEAVATIGPLAIAFDASQDSFDFYAGGIYNEEACTNDPYNLDHAMLVVGYGTENGQDYWLIKNSWGLDWGIDGYMTIVRNSDNQCGVASETSYPLV</sequence>
<evidence type="ECO:0000256" key="7">
    <source>
        <dbReference type="SAM" id="SignalP"/>
    </source>
</evidence>
<reference evidence="10" key="1">
    <citation type="submission" date="2020-11" db="EMBL/GenBank/DDBJ databases">
        <authorList>
            <person name="Tran Van P."/>
        </authorList>
    </citation>
    <scope>NUCLEOTIDE SEQUENCE</scope>
</reference>
<dbReference type="PROSITE" id="PS00640">
    <property type="entry name" value="THIOL_PROTEASE_ASN"/>
    <property type="match status" value="1"/>
</dbReference>
<dbReference type="PRINTS" id="PR00705">
    <property type="entry name" value="PAPAIN"/>
</dbReference>
<dbReference type="Gene3D" id="3.90.70.10">
    <property type="entry name" value="Cysteine proteinases"/>
    <property type="match status" value="1"/>
</dbReference>
<dbReference type="Pfam" id="PF08246">
    <property type="entry name" value="Inhibitor_I29"/>
    <property type="match status" value="1"/>
</dbReference>
<dbReference type="SMART" id="SM00848">
    <property type="entry name" value="Inhibitor_I29"/>
    <property type="match status" value="1"/>
</dbReference>
<dbReference type="SUPFAM" id="SSF54001">
    <property type="entry name" value="Cysteine proteinases"/>
    <property type="match status" value="1"/>
</dbReference>
<dbReference type="InterPro" id="IPR025661">
    <property type="entry name" value="Pept_asp_AS"/>
</dbReference>
<dbReference type="InterPro" id="IPR038765">
    <property type="entry name" value="Papain-like_cys_pep_sf"/>
</dbReference>
<protein>
    <submittedName>
        <fullName evidence="10">(California timema) hypothetical protein</fullName>
    </submittedName>
</protein>
<evidence type="ECO:0000256" key="6">
    <source>
        <dbReference type="ARBA" id="ARBA00023157"/>
    </source>
</evidence>
<feature type="signal peptide" evidence="7">
    <location>
        <begin position="1"/>
        <end position="16"/>
    </location>
</feature>
<dbReference type="PROSITE" id="PS00639">
    <property type="entry name" value="THIOL_PROTEASE_HIS"/>
    <property type="match status" value="1"/>
</dbReference>
<dbReference type="PROSITE" id="PS00139">
    <property type="entry name" value="THIOL_PROTEASE_CYS"/>
    <property type="match status" value="1"/>
</dbReference>
<comment type="similarity">
    <text evidence="1">Belongs to the peptidase C1 family.</text>
</comment>
<dbReference type="GO" id="GO:0008234">
    <property type="term" value="F:cysteine-type peptidase activity"/>
    <property type="evidence" value="ECO:0007669"/>
    <property type="project" value="UniProtKB-KW"/>
</dbReference>
<proteinExistence type="inferred from homology"/>
<dbReference type="InterPro" id="IPR013128">
    <property type="entry name" value="Peptidase_C1A"/>
</dbReference>
<keyword evidence="4" id="KW-0788">Thiol protease</keyword>
<evidence type="ECO:0000256" key="1">
    <source>
        <dbReference type="ARBA" id="ARBA00008455"/>
    </source>
</evidence>
<accession>A0A7R9P5B0</accession>
<dbReference type="CDD" id="cd02248">
    <property type="entry name" value="Peptidase_C1A"/>
    <property type="match status" value="1"/>
</dbReference>
<evidence type="ECO:0000313" key="10">
    <source>
        <dbReference type="EMBL" id="CAD7570741.1"/>
    </source>
</evidence>
<name>A0A7R9P5B0_TIMCA</name>
<dbReference type="InterPro" id="IPR000169">
    <property type="entry name" value="Pept_cys_AS"/>
</dbReference>
<evidence type="ECO:0000256" key="2">
    <source>
        <dbReference type="ARBA" id="ARBA00022670"/>
    </source>
</evidence>
<dbReference type="PANTHER" id="PTHR12411">
    <property type="entry name" value="CYSTEINE PROTEASE FAMILY C1-RELATED"/>
    <property type="match status" value="1"/>
</dbReference>
<dbReference type="InterPro" id="IPR013201">
    <property type="entry name" value="Prot_inhib_I29"/>
</dbReference>
<keyword evidence="2" id="KW-0645">Protease</keyword>
<gene>
    <name evidence="10" type="ORF">TCMB3V08_LOCUS3434</name>
</gene>
<keyword evidence="5" id="KW-0865">Zymogen</keyword>
<dbReference type="GO" id="GO:0006508">
    <property type="term" value="P:proteolysis"/>
    <property type="evidence" value="ECO:0007669"/>
    <property type="project" value="UniProtKB-KW"/>
</dbReference>
<dbReference type="InterPro" id="IPR000668">
    <property type="entry name" value="Peptidase_C1A_C"/>
</dbReference>
<feature type="domain" description="Peptidase C1A papain C-terminal" evidence="8">
    <location>
        <begin position="116"/>
        <end position="378"/>
    </location>
</feature>
<evidence type="ECO:0000256" key="4">
    <source>
        <dbReference type="ARBA" id="ARBA00022807"/>
    </source>
</evidence>
<dbReference type="Pfam" id="PF00112">
    <property type="entry name" value="Peptidase_C1"/>
    <property type="match status" value="1"/>
</dbReference>
<feature type="domain" description="Cathepsin propeptide inhibitor" evidence="9">
    <location>
        <begin position="27"/>
        <end position="87"/>
    </location>
</feature>
<evidence type="ECO:0000259" key="8">
    <source>
        <dbReference type="SMART" id="SM00645"/>
    </source>
</evidence>
<keyword evidence="7" id="KW-0732">Signal</keyword>
<dbReference type="InterPro" id="IPR025660">
    <property type="entry name" value="Pept_his_AS"/>
</dbReference>
<evidence type="ECO:0000256" key="5">
    <source>
        <dbReference type="ARBA" id="ARBA00023145"/>
    </source>
</evidence>
<dbReference type="EMBL" id="OE180185">
    <property type="protein sequence ID" value="CAD7570741.1"/>
    <property type="molecule type" value="Genomic_DNA"/>
</dbReference>